<dbReference type="SUPFAM" id="SSF54236">
    <property type="entry name" value="Ubiquitin-like"/>
    <property type="match status" value="1"/>
</dbReference>
<name>A0A1D2A7T0_AUXPR</name>
<evidence type="ECO:0000256" key="1">
    <source>
        <dbReference type="SAM" id="MobiDB-lite"/>
    </source>
</evidence>
<feature type="region of interest" description="Disordered" evidence="1">
    <location>
        <begin position="204"/>
        <end position="226"/>
    </location>
</feature>
<dbReference type="EMBL" id="GDKF01003388">
    <property type="protein sequence ID" value="JAT75234.1"/>
    <property type="molecule type" value="Transcribed_RNA"/>
</dbReference>
<sequence length="304" mass="34131">MADLWDCFGSLTDASPETSRLGTGKEPTGQQTVASGVCRLGLVCKHSVWRLWGSVYHPWRLHPSARRGCNATQPTPHAQDVLSSGSDDEKLAQSTAYIASCVRTRRLPLPTSIEPKKRKKESPEDNEEPVNTKSLRRPKTKAISRSLSAPMRREPTKIRERRRPEPTLDPRSSNLLHRINALKGDLIRQFDEDVPAQCDAPAPEAVKPVCSPPRTNAHSPQRDAGEEDRLMLTVECQQGRKRMRMKRLDPFSKLFESFERVAREEGWLDSGALRFVFDGETVAGTLSPRDLDLEGDEVIEAYPL</sequence>
<feature type="region of interest" description="Disordered" evidence="1">
    <location>
        <begin position="109"/>
        <end position="174"/>
    </location>
</feature>
<protein>
    <recommendedName>
        <fullName evidence="3">Rad60/SUMO-like domain-containing protein</fullName>
    </recommendedName>
</protein>
<feature type="compositionally biased region" description="Basic and acidic residues" evidence="1">
    <location>
        <begin position="151"/>
        <end position="168"/>
    </location>
</feature>
<dbReference type="CDD" id="cd01763">
    <property type="entry name" value="Ubl_SUMO_like"/>
    <property type="match status" value="1"/>
</dbReference>
<gene>
    <name evidence="2" type="ORF">g.54532</name>
</gene>
<evidence type="ECO:0000313" key="2">
    <source>
        <dbReference type="EMBL" id="JAT75234.1"/>
    </source>
</evidence>
<evidence type="ECO:0008006" key="3">
    <source>
        <dbReference type="Google" id="ProtNLM"/>
    </source>
</evidence>
<dbReference type="Gene3D" id="3.10.20.90">
    <property type="entry name" value="Phosphatidylinositol 3-kinase Catalytic Subunit, Chain A, domain 1"/>
    <property type="match status" value="1"/>
</dbReference>
<proteinExistence type="predicted"/>
<organism evidence="2">
    <name type="scientific">Auxenochlorella protothecoides</name>
    <name type="common">Green microalga</name>
    <name type="synonym">Chlorella protothecoides</name>
    <dbReference type="NCBI Taxonomy" id="3075"/>
    <lineage>
        <taxon>Eukaryota</taxon>
        <taxon>Viridiplantae</taxon>
        <taxon>Chlorophyta</taxon>
        <taxon>core chlorophytes</taxon>
        <taxon>Trebouxiophyceae</taxon>
        <taxon>Chlorellales</taxon>
        <taxon>Chlorellaceae</taxon>
        <taxon>Auxenochlorella</taxon>
    </lineage>
</organism>
<dbReference type="AlphaFoldDB" id="A0A1D2A7T0"/>
<feature type="region of interest" description="Disordered" evidence="1">
    <location>
        <begin position="67"/>
        <end position="89"/>
    </location>
</feature>
<reference evidence="2" key="1">
    <citation type="submission" date="2015-08" db="EMBL/GenBank/DDBJ databases">
        <authorList>
            <person name="Babu N.S."/>
            <person name="Beckwith C.J."/>
            <person name="Beseler K.G."/>
            <person name="Brison A."/>
            <person name="Carone J.V."/>
            <person name="Caskin T.P."/>
            <person name="Diamond M."/>
            <person name="Durham M.E."/>
            <person name="Foxe J.M."/>
            <person name="Go M."/>
            <person name="Henderson B.A."/>
            <person name="Jones I.B."/>
            <person name="McGettigan J.A."/>
            <person name="Micheletti S.J."/>
            <person name="Nasrallah M.E."/>
            <person name="Ortiz D."/>
            <person name="Piller C.R."/>
            <person name="Privatt S.R."/>
            <person name="Schneider S.L."/>
            <person name="Sharp S."/>
            <person name="Smith T.C."/>
            <person name="Stanton J.D."/>
            <person name="Ullery H.E."/>
            <person name="Wilson R.J."/>
            <person name="Serrano M.G."/>
            <person name="Buck G."/>
            <person name="Lee V."/>
            <person name="Wang Y."/>
            <person name="Carvalho R."/>
            <person name="Voegtly L."/>
            <person name="Shi R."/>
            <person name="Duckworth R."/>
            <person name="Johnson A."/>
            <person name="Loviza R."/>
            <person name="Walstead R."/>
            <person name="Shah Z."/>
            <person name="Kiflezghi M."/>
            <person name="Wade K."/>
            <person name="Ball S.L."/>
            <person name="Bradley K.W."/>
            <person name="Asai D.J."/>
            <person name="Bowman C.A."/>
            <person name="Russell D.A."/>
            <person name="Pope W.H."/>
            <person name="Jacobs-Sera D."/>
            <person name="Hendrix R.W."/>
            <person name="Hatfull G.F."/>
        </authorList>
    </citation>
    <scope>NUCLEOTIDE SEQUENCE</scope>
</reference>
<dbReference type="InterPro" id="IPR029071">
    <property type="entry name" value="Ubiquitin-like_domsf"/>
</dbReference>
<accession>A0A1D2A7T0</accession>
<feature type="compositionally biased region" description="Polar residues" evidence="1">
    <location>
        <begin position="70"/>
        <end position="85"/>
    </location>
</feature>